<organism evidence="5 6">
    <name type="scientific">Pyruvatibacter mobilis</name>
    <dbReference type="NCBI Taxonomy" id="1712261"/>
    <lineage>
        <taxon>Bacteria</taxon>
        <taxon>Pseudomonadati</taxon>
        <taxon>Pseudomonadota</taxon>
        <taxon>Alphaproteobacteria</taxon>
        <taxon>Hyphomicrobiales</taxon>
        <taxon>Parvibaculaceae</taxon>
        <taxon>Pyruvatibacter</taxon>
    </lineage>
</organism>
<dbReference type="RefSeq" id="WP_160588619.1">
    <property type="nucleotide sequence ID" value="NZ_BMHN01000001.1"/>
</dbReference>
<dbReference type="CDD" id="cd05327">
    <property type="entry name" value="retinol-DH_like_SDR_c_like"/>
    <property type="match status" value="1"/>
</dbReference>
<dbReference type="OrthoDB" id="109589at2"/>
<protein>
    <recommendedName>
        <fullName evidence="3">Probable oxidoreductase</fullName>
    </recommendedName>
</protein>
<dbReference type="AlphaFoldDB" id="A0A845QEX6"/>
<accession>A0A845QEX6</accession>
<feature type="domain" description="Ketoreductase" evidence="4">
    <location>
        <begin position="23"/>
        <end position="169"/>
    </location>
</feature>
<dbReference type="InterPro" id="IPR036291">
    <property type="entry name" value="NAD(P)-bd_dom_sf"/>
</dbReference>
<evidence type="ECO:0000259" key="4">
    <source>
        <dbReference type="SMART" id="SM00822"/>
    </source>
</evidence>
<evidence type="ECO:0000256" key="3">
    <source>
        <dbReference type="ARBA" id="ARBA00071493"/>
    </source>
</evidence>
<evidence type="ECO:0000313" key="5">
    <source>
        <dbReference type="EMBL" id="NBG96571.1"/>
    </source>
</evidence>
<gene>
    <name evidence="5" type="ORF">GTQ45_12585</name>
</gene>
<dbReference type="FunFam" id="3.40.50.720:FF:000594">
    <property type="entry name" value="Short-chain oxidoreductase"/>
    <property type="match status" value="1"/>
</dbReference>
<dbReference type="GeneID" id="300654065"/>
<comment type="caution">
    <text evidence="5">The sequence shown here is derived from an EMBL/GenBank/DDBJ whole genome shotgun (WGS) entry which is preliminary data.</text>
</comment>
<dbReference type="Proteomes" id="UP000470384">
    <property type="component" value="Unassembled WGS sequence"/>
</dbReference>
<dbReference type="PANTHER" id="PTHR24320">
    <property type="entry name" value="RETINOL DEHYDROGENASE"/>
    <property type="match status" value="1"/>
</dbReference>
<dbReference type="PANTHER" id="PTHR24320:SF272">
    <property type="entry name" value="NAD(P)-BINDING ROSSMANN-FOLD SUPERFAMILY PROTEIN"/>
    <property type="match status" value="1"/>
</dbReference>
<sequence length="324" mass="34426">MARDFGHGTTALEVVEGIDLSGKTVIVTGASSGLGVETARALAKAGAKVVLPGRSPDKLAGVVEDIKASTGNQKVEAAEMDLGDLDSVRRFADAFVATGEPLHLLINNAGIMATPHRTTAQGFESQFGTNHLGHFVLFAHLLPALEKAGANGGARVVALSSTGHRISDVDLDDPNFEASDYHKWIAYGRAKTANALFALEVDKRYQGKGIRAFSVHPGGIMTGLQRDMDPEEFKTLGWVDENGNVRDGFKTPEQGAATATWCATAPELEGQGGFYCEDCQRAEPTDLETMSKTHRGVIPHAQDPATASALWTKSEEMVGERVPA</sequence>
<dbReference type="SMART" id="SM00822">
    <property type="entry name" value="PKS_KR"/>
    <property type="match status" value="1"/>
</dbReference>
<dbReference type="InterPro" id="IPR002347">
    <property type="entry name" value="SDR_fam"/>
</dbReference>
<name>A0A845QEX6_9HYPH</name>
<evidence type="ECO:0000313" key="6">
    <source>
        <dbReference type="Proteomes" id="UP000470384"/>
    </source>
</evidence>
<dbReference type="InterPro" id="IPR057326">
    <property type="entry name" value="KR_dom"/>
</dbReference>
<dbReference type="Pfam" id="PF00106">
    <property type="entry name" value="adh_short"/>
    <property type="match status" value="1"/>
</dbReference>
<dbReference type="Gene3D" id="3.40.50.720">
    <property type="entry name" value="NAD(P)-binding Rossmann-like Domain"/>
    <property type="match status" value="1"/>
</dbReference>
<dbReference type="GO" id="GO:0016491">
    <property type="term" value="F:oxidoreductase activity"/>
    <property type="evidence" value="ECO:0007669"/>
    <property type="project" value="UniProtKB-KW"/>
</dbReference>
<proteinExistence type="inferred from homology"/>
<dbReference type="PRINTS" id="PR00081">
    <property type="entry name" value="GDHRDH"/>
</dbReference>
<comment type="similarity">
    <text evidence="1">Belongs to the short-chain dehydrogenases/reductases (SDR) family.</text>
</comment>
<keyword evidence="6" id="KW-1185">Reference proteome</keyword>
<keyword evidence="2" id="KW-0560">Oxidoreductase</keyword>
<evidence type="ECO:0000256" key="2">
    <source>
        <dbReference type="ARBA" id="ARBA00023002"/>
    </source>
</evidence>
<dbReference type="NCBIfam" id="NF004845">
    <property type="entry name" value="PRK06196.1"/>
    <property type="match status" value="1"/>
</dbReference>
<dbReference type="EMBL" id="WXYQ01000009">
    <property type="protein sequence ID" value="NBG96571.1"/>
    <property type="molecule type" value="Genomic_DNA"/>
</dbReference>
<reference evidence="5 6" key="1">
    <citation type="journal article" date="2016" name="Int. J. Syst. Evol. Microbiol.">
        <title>Pyruvatibacter mobilis gen. nov., sp. nov., a marine bacterium from the culture broth of Picochlorum sp. 122.</title>
        <authorList>
            <person name="Wang G."/>
            <person name="Tang M."/>
            <person name="Wu H."/>
            <person name="Dai S."/>
            <person name="Li T."/>
            <person name="Chen C."/>
            <person name="He H."/>
            <person name="Fan J."/>
            <person name="Xiang W."/>
            <person name="Li X."/>
        </authorList>
    </citation>
    <scope>NUCLEOTIDE SEQUENCE [LARGE SCALE GENOMIC DNA]</scope>
    <source>
        <strain evidence="5 6">GYP-11</strain>
    </source>
</reference>
<evidence type="ECO:0000256" key="1">
    <source>
        <dbReference type="ARBA" id="ARBA00006484"/>
    </source>
</evidence>
<dbReference type="SUPFAM" id="SSF51735">
    <property type="entry name" value="NAD(P)-binding Rossmann-fold domains"/>
    <property type="match status" value="1"/>
</dbReference>